<dbReference type="PANTHER" id="PTHR24221:SF654">
    <property type="entry name" value="ATP-BINDING CASSETTE SUB-FAMILY B MEMBER 6"/>
    <property type="match status" value="1"/>
</dbReference>
<dbReference type="EMBL" id="PCYI01000019">
    <property type="protein sequence ID" value="PIR44760.1"/>
    <property type="molecule type" value="Genomic_DNA"/>
</dbReference>
<dbReference type="SUPFAM" id="SSF90123">
    <property type="entry name" value="ABC transporter transmembrane region"/>
    <property type="match status" value="1"/>
</dbReference>
<proteinExistence type="predicted"/>
<dbReference type="GO" id="GO:0005886">
    <property type="term" value="C:plasma membrane"/>
    <property type="evidence" value="ECO:0007669"/>
    <property type="project" value="UniProtKB-SubCell"/>
</dbReference>
<feature type="transmembrane region" description="Helical" evidence="7">
    <location>
        <begin position="38"/>
        <end position="63"/>
    </location>
</feature>
<dbReference type="PANTHER" id="PTHR24221">
    <property type="entry name" value="ATP-BINDING CASSETTE SUB-FAMILY B"/>
    <property type="match status" value="1"/>
</dbReference>
<dbReference type="InterPro" id="IPR039421">
    <property type="entry name" value="Type_1_exporter"/>
</dbReference>
<dbReference type="PROSITE" id="PS50929">
    <property type="entry name" value="ABC_TM1F"/>
    <property type="match status" value="1"/>
</dbReference>
<evidence type="ECO:0000256" key="2">
    <source>
        <dbReference type="ARBA" id="ARBA00022692"/>
    </source>
</evidence>
<feature type="transmembrane region" description="Helical" evidence="7">
    <location>
        <begin position="165"/>
        <end position="183"/>
    </location>
</feature>
<reference evidence="10 11" key="1">
    <citation type="submission" date="2017-09" db="EMBL/GenBank/DDBJ databases">
        <title>Depth-based differentiation of microbial function through sediment-hosted aquifers and enrichment of novel symbionts in the deep terrestrial subsurface.</title>
        <authorList>
            <person name="Probst A.J."/>
            <person name="Ladd B."/>
            <person name="Jarett J.K."/>
            <person name="Geller-Mcgrath D.E."/>
            <person name="Sieber C.M."/>
            <person name="Emerson J.B."/>
            <person name="Anantharaman K."/>
            <person name="Thomas B.C."/>
            <person name="Malmstrom R."/>
            <person name="Stieglmeier M."/>
            <person name="Klingl A."/>
            <person name="Woyke T."/>
            <person name="Ryan C.M."/>
            <person name="Banfield J.F."/>
        </authorList>
    </citation>
    <scope>NUCLEOTIDE SEQUENCE [LARGE SCALE GENOMIC DNA]</scope>
    <source>
        <strain evidence="10">CG10_big_fil_rev_8_21_14_0_10_51_16</strain>
    </source>
</reference>
<dbReference type="PROSITE" id="PS50893">
    <property type="entry name" value="ABC_TRANSPORTER_2"/>
    <property type="match status" value="1"/>
</dbReference>
<accession>A0A2H0RE93</accession>
<evidence type="ECO:0000256" key="3">
    <source>
        <dbReference type="ARBA" id="ARBA00022741"/>
    </source>
</evidence>
<dbReference type="InterPro" id="IPR011527">
    <property type="entry name" value="ABC1_TM_dom"/>
</dbReference>
<dbReference type="InterPro" id="IPR027417">
    <property type="entry name" value="P-loop_NTPase"/>
</dbReference>
<dbReference type="InterPro" id="IPR003593">
    <property type="entry name" value="AAA+_ATPase"/>
</dbReference>
<evidence type="ECO:0000259" key="9">
    <source>
        <dbReference type="PROSITE" id="PS50929"/>
    </source>
</evidence>
<sequence>MSGLFRRKETEGKRRRRENALLYLTRIMWHYSAGNRRVVLFYTALFVLAMGVTLFVHPLIRAAMIAVVESYPELLTAEGLDSFTRLLLLVVGAHFLFSALHYPGRIMEQANEFRIWALFREQYLEGVLARPLAWHAEHHSAELADTIEKGSSAISDFSGENFQNVYALTKLVGVLGMLCWLFPVSAPIVVVMLMVSIAITMLCDRVIVPLYKQISRAENSVSKHALDTITNITTAIILRIESLLYYAIRASIWNVWEVVRPSIRWNEAKWFLASTCCVAMKVIVLWSYALARYDAKAGFVLAEFYLLMYYLDEMSELFYEFTSRYGTMLRRQARVYHAEDELAVAFGDEKLTNHVLPLDWREVMVKDLSFSYHGENSDQQLNDVAMRIGRGERIALVGPSGGGKTTVLKLLRGLYEAQGYELRVDGLSVPEGFAGIARAISLIPQNPEIFARSVGYNITLGVEHPPALIEQCIELACFVDVLSILPRGMESHVNERGMSLSGGQRQRLALARGLLASLDKSVVLLDEPTASLDKASVLRFYRGIFEAFADKAVIVSLHDLHLLHLFDTIYMLEGGRVVGVGTQEHLMATCLPFRRFLLEAEMAPKTSPAQPLCHHCGEPVDLPNSETSIGNAIAECRAHT</sequence>
<dbReference type="Pfam" id="PF00005">
    <property type="entry name" value="ABC_tran"/>
    <property type="match status" value="1"/>
</dbReference>
<dbReference type="GO" id="GO:0034040">
    <property type="term" value="F:ATPase-coupled lipid transmembrane transporter activity"/>
    <property type="evidence" value="ECO:0007669"/>
    <property type="project" value="TreeGrafter"/>
</dbReference>
<dbReference type="SMART" id="SM00382">
    <property type="entry name" value="AAA"/>
    <property type="match status" value="1"/>
</dbReference>
<gene>
    <name evidence="10" type="ORF">COV10_02655</name>
</gene>
<keyword evidence="4" id="KW-0067">ATP-binding</keyword>
<dbReference type="GO" id="GO:0005524">
    <property type="term" value="F:ATP binding"/>
    <property type="evidence" value="ECO:0007669"/>
    <property type="project" value="UniProtKB-KW"/>
</dbReference>
<evidence type="ECO:0000259" key="8">
    <source>
        <dbReference type="PROSITE" id="PS50893"/>
    </source>
</evidence>
<feature type="transmembrane region" description="Helical" evidence="7">
    <location>
        <begin position="83"/>
        <end position="102"/>
    </location>
</feature>
<evidence type="ECO:0000256" key="5">
    <source>
        <dbReference type="ARBA" id="ARBA00022989"/>
    </source>
</evidence>
<keyword evidence="6 7" id="KW-0472">Membrane</keyword>
<keyword evidence="3" id="KW-0547">Nucleotide-binding</keyword>
<dbReference type="InterPro" id="IPR036640">
    <property type="entry name" value="ABC1_TM_sf"/>
</dbReference>
<dbReference type="InterPro" id="IPR003439">
    <property type="entry name" value="ABC_transporter-like_ATP-bd"/>
</dbReference>
<evidence type="ECO:0000256" key="6">
    <source>
        <dbReference type="ARBA" id="ARBA00023136"/>
    </source>
</evidence>
<evidence type="ECO:0000313" key="11">
    <source>
        <dbReference type="Proteomes" id="UP000228767"/>
    </source>
</evidence>
<dbReference type="Pfam" id="PF00664">
    <property type="entry name" value="ABC_membrane"/>
    <property type="match status" value="1"/>
</dbReference>
<dbReference type="GO" id="GO:0140359">
    <property type="term" value="F:ABC-type transporter activity"/>
    <property type="evidence" value="ECO:0007669"/>
    <property type="project" value="InterPro"/>
</dbReference>
<dbReference type="Gene3D" id="1.20.1560.10">
    <property type="entry name" value="ABC transporter type 1, transmembrane domain"/>
    <property type="match status" value="1"/>
</dbReference>
<dbReference type="PROSITE" id="PS00211">
    <property type="entry name" value="ABC_TRANSPORTER_1"/>
    <property type="match status" value="1"/>
</dbReference>
<name>A0A2H0RE93_9BACT</name>
<dbReference type="InterPro" id="IPR017871">
    <property type="entry name" value="ABC_transporter-like_CS"/>
</dbReference>
<evidence type="ECO:0000313" key="10">
    <source>
        <dbReference type="EMBL" id="PIR44760.1"/>
    </source>
</evidence>
<evidence type="ECO:0000256" key="1">
    <source>
        <dbReference type="ARBA" id="ARBA00004651"/>
    </source>
</evidence>
<organism evidence="10 11">
    <name type="scientific">Candidatus Vogelbacteria bacterium CG10_big_fil_rev_8_21_14_0_10_51_16</name>
    <dbReference type="NCBI Taxonomy" id="1975045"/>
    <lineage>
        <taxon>Bacteria</taxon>
        <taxon>Candidatus Vogeliibacteriota</taxon>
    </lineage>
</organism>
<comment type="subcellular location">
    <subcellularLocation>
        <location evidence="1">Cell membrane</location>
        <topology evidence="1">Multi-pass membrane protein</topology>
    </subcellularLocation>
</comment>
<evidence type="ECO:0008006" key="12">
    <source>
        <dbReference type="Google" id="ProtNLM"/>
    </source>
</evidence>
<dbReference type="Gene3D" id="3.40.50.300">
    <property type="entry name" value="P-loop containing nucleotide triphosphate hydrolases"/>
    <property type="match status" value="1"/>
</dbReference>
<feature type="domain" description="ABC transmembrane type-1" evidence="9">
    <location>
        <begin position="38"/>
        <end position="326"/>
    </location>
</feature>
<comment type="caution">
    <text evidence="10">The sequence shown here is derived from an EMBL/GenBank/DDBJ whole genome shotgun (WGS) entry which is preliminary data.</text>
</comment>
<keyword evidence="5 7" id="KW-1133">Transmembrane helix</keyword>
<protein>
    <recommendedName>
        <fullName evidence="12">ABC transporter domain-containing protein</fullName>
    </recommendedName>
</protein>
<dbReference type="AlphaFoldDB" id="A0A2H0RE93"/>
<feature type="domain" description="ABC transporter" evidence="8">
    <location>
        <begin position="363"/>
        <end position="599"/>
    </location>
</feature>
<keyword evidence="2 7" id="KW-0812">Transmembrane</keyword>
<dbReference type="GO" id="GO:0016887">
    <property type="term" value="F:ATP hydrolysis activity"/>
    <property type="evidence" value="ECO:0007669"/>
    <property type="project" value="InterPro"/>
</dbReference>
<dbReference type="Proteomes" id="UP000228767">
    <property type="component" value="Unassembled WGS sequence"/>
</dbReference>
<evidence type="ECO:0000256" key="7">
    <source>
        <dbReference type="SAM" id="Phobius"/>
    </source>
</evidence>
<evidence type="ECO:0000256" key="4">
    <source>
        <dbReference type="ARBA" id="ARBA00022840"/>
    </source>
</evidence>
<dbReference type="SUPFAM" id="SSF52540">
    <property type="entry name" value="P-loop containing nucleoside triphosphate hydrolases"/>
    <property type="match status" value="1"/>
</dbReference>